<dbReference type="RefSeq" id="WP_183368429.1">
    <property type="nucleotide sequence ID" value="NZ_JACIEZ010000016.1"/>
</dbReference>
<gene>
    <name evidence="2" type="primary">ku</name>
    <name evidence="5" type="ORF">GGR23_004420</name>
</gene>
<feature type="compositionally biased region" description="Basic residues" evidence="3">
    <location>
        <begin position="270"/>
        <end position="285"/>
    </location>
</feature>
<keyword evidence="2" id="KW-0234">DNA repair</keyword>
<dbReference type="PANTHER" id="PTHR41251:SF1">
    <property type="entry name" value="NON-HOMOLOGOUS END JOINING PROTEIN KU"/>
    <property type="match status" value="1"/>
</dbReference>
<keyword evidence="2" id="KW-0227">DNA damage</keyword>
<keyword evidence="2" id="KW-0233">DNA recombination</keyword>
<dbReference type="GO" id="GO:0006303">
    <property type="term" value="P:double-strand break repair via nonhomologous end joining"/>
    <property type="evidence" value="ECO:0007669"/>
    <property type="project" value="UniProtKB-UniRule"/>
</dbReference>
<dbReference type="HAMAP" id="MF_01875">
    <property type="entry name" value="Prokaryotic_Ku"/>
    <property type="match status" value="1"/>
</dbReference>
<dbReference type="EMBL" id="JACIEZ010000016">
    <property type="protein sequence ID" value="MBB4067189.1"/>
    <property type="molecule type" value="Genomic_DNA"/>
</dbReference>
<reference evidence="5 6" key="1">
    <citation type="submission" date="2020-08" db="EMBL/GenBank/DDBJ databases">
        <title>Genomic Encyclopedia of Type Strains, Phase IV (KMG-IV): sequencing the most valuable type-strain genomes for metagenomic binning, comparative biology and taxonomic classification.</title>
        <authorList>
            <person name="Goeker M."/>
        </authorList>
    </citation>
    <scope>NUCLEOTIDE SEQUENCE [LARGE SCALE GENOMIC DNA]</scope>
    <source>
        <strain evidence="5 6">DSM 29853</strain>
    </source>
</reference>
<feature type="region of interest" description="Disordered" evidence="3">
    <location>
        <begin position="255"/>
        <end position="285"/>
    </location>
</feature>
<dbReference type="GO" id="GO:0006310">
    <property type="term" value="P:DNA recombination"/>
    <property type="evidence" value="ECO:0007669"/>
    <property type="project" value="UniProtKB-KW"/>
</dbReference>
<comment type="similarity">
    <text evidence="2">Belongs to the prokaryotic Ku family.</text>
</comment>
<dbReference type="InterPro" id="IPR009187">
    <property type="entry name" value="Prok_Ku"/>
</dbReference>
<dbReference type="GO" id="GO:0003690">
    <property type="term" value="F:double-stranded DNA binding"/>
    <property type="evidence" value="ECO:0007669"/>
    <property type="project" value="UniProtKB-UniRule"/>
</dbReference>
<dbReference type="NCBIfam" id="TIGR02772">
    <property type="entry name" value="Ku_bact"/>
    <property type="match status" value="1"/>
</dbReference>
<keyword evidence="1 2" id="KW-0238">DNA-binding</keyword>
<name>A0A7W6J9B5_9HYPH</name>
<evidence type="ECO:0000259" key="4">
    <source>
        <dbReference type="SMART" id="SM00559"/>
    </source>
</evidence>
<dbReference type="AlphaFoldDB" id="A0A7W6J9B5"/>
<feature type="domain" description="Ku" evidence="4">
    <location>
        <begin position="55"/>
        <end position="183"/>
    </location>
</feature>
<dbReference type="PANTHER" id="PTHR41251">
    <property type="entry name" value="NON-HOMOLOGOUS END JOINING PROTEIN KU"/>
    <property type="match status" value="1"/>
</dbReference>
<evidence type="ECO:0000313" key="6">
    <source>
        <dbReference type="Proteomes" id="UP000528286"/>
    </source>
</evidence>
<sequence>MTARASWKGEISIGDLSLMLTLHAAASTSERIVFHMLNRRTGNRLHREFVDSESGKAVDDADEMKGYEVADDDYLVIDPEEISGAVPRNDHRLHVEAVIDREDFDRLFLDRPYFLLPAREEDREDYVRLRDALAAKNRAIIASAVLFRRVRHLIIRAESGGLVAATLHFRQEVRSSDEVFDQIPEISVKGEMLELATHIIQTRAGAFDPEAFDDRYEAALVEVVKAKLAGRKIRKPPEPERGKVIDLMQALRESADLAGSDGRKPAGKAGGRKPAKQAPRKRKAG</sequence>
<organism evidence="5 6">
    <name type="scientific">Gellertiella hungarica</name>
    <dbReference type="NCBI Taxonomy" id="1572859"/>
    <lineage>
        <taxon>Bacteria</taxon>
        <taxon>Pseudomonadati</taxon>
        <taxon>Pseudomonadota</taxon>
        <taxon>Alphaproteobacteria</taxon>
        <taxon>Hyphomicrobiales</taxon>
        <taxon>Rhizobiaceae</taxon>
        <taxon>Gellertiella</taxon>
    </lineage>
</organism>
<dbReference type="InterPro" id="IPR006164">
    <property type="entry name" value="DNA_bd_Ku70/Ku80"/>
</dbReference>
<accession>A0A7W6J9B5</accession>
<protein>
    <recommendedName>
        <fullName evidence="2">Non-homologous end joining protein Ku</fullName>
    </recommendedName>
</protein>
<comment type="subunit">
    <text evidence="2">Homodimer. Interacts with LigD.</text>
</comment>
<dbReference type="SUPFAM" id="SSF100939">
    <property type="entry name" value="SPOC domain-like"/>
    <property type="match status" value="1"/>
</dbReference>
<dbReference type="Pfam" id="PF02735">
    <property type="entry name" value="Ku"/>
    <property type="match status" value="1"/>
</dbReference>
<comment type="caution">
    <text evidence="5">The sequence shown here is derived from an EMBL/GenBank/DDBJ whole genome shotgun (WGS) entry which is preliminary data.</text>
</comment>
<keyword evidence="6" id="KW-1185">Reference proteome</keyword>
<comment type="function">
    <text evidence="2">With LigD forms a non-homologous end joining (NHEJ) DNA repair enzyme, which repairs dsDNA breaks with reduced fidelity. Binds linear dsDNA with 5'- and 3'- overhangs but not closed circular dsDNA nor ssDNA. Recruits and stimulates the ligase activity of LigD.</text>
</comment>
<dbReference type="InterPro" id="IPR016194">
    <property type="entry name" value="SPOC-like_C_dom_sf"/>
</dbReference>
<dbReference type="PIRSF" id="PIRSF006493">
    <property type="entry name" value="Prok_Ku"/>
    <property type="match status" value="1"/>
</dbReference>
<proteinExistence type="inferred from homology"/>
<evidence type="ECO:0000256" key="3">
    <source>
        <dbReference type="SAM" id="MobiDB-lite"/>
    </source>
</evidence>
<evidence type="ECO:0000256" key="2">
    <source>
        <dbReference type="HAMAP-Rule" id="MF_01875"/>
    </source>
</evidence>
<dbReference type="SMART" id="SM00559">
    <property type="entry name" value="Ku78"/>
    <property type="match status" value="1"/>
</dbReference>
<evidence type="ECO:0000256" key="1">
    <source>
        <dbReference type="ARBA" id="ARBA00023125"/>
    </source>
</evidence>
<dbReference type="Proteomes" id="UP000528286">
    <property type="component" value="Unassembled WGS sequence"/>
</dbReference>
<evidence type="ECO:0000313" key="5">
    <source>
        <dbReference type="EMBL" id="MBB4067189.1"/>
    </source>
</evidence>